<dbReference type="InterPro" id="IPR018485">
    <property type="entry name" value="FGGY_C"/>
</dbReference>
<comment type="similarity">
    <text evidence="1">Belongs to the FGGY kinase family.</text>
</comment>
<dbReference type="Proteomes" id="UP000265643">
    <property type="component" value="Unassembled WGS sequence"/>
</dbReference>
<evidence type="ECO:0000259" key="5">
    <source>
        <dbReference type="Pfam" id="PF02782"/>
    </source>
</evidence>
<keyword evidence="3 6" id="KW-0418">Kinase</keyword>
<gene>
    <name evidence="6" type="primary">xylB_2</name>
    <name evidence="6" type="ORF">KGMB01110_15070</name>
</gene>
<dbReference type="InterPro" id="IPR018484">
    <property type="entry name" value="FGGY_N"/>
</dbReference>
<dbReference type="RefSeq" id="WP_119297969.1">
    <property type="nucleotide sequence ID" value="NZ_BHGK01000001.1"/>
</dbReference>
<sequence>MSKYVCGIDIGTTGVKVMIFDMDGTAISSTYSEYPCTFPQTGWVEQDGNMTWQRTCETSKKAIEKSGLDPKEIVAIGLSTQRCTVTPIDKDGNPLCDAISWQDSRSFEEVEDIKRIVGEEKFYEITGYPLGTVLSVTEIMWWKKHKPEIYENAYLFVLDQERVLHNLGVEGYYQDWSNGSLYGLMDIRKFEWDVELTKQLGIDPDKLPQLVPSGKVLGKVSKEAAELTGFAEGTLLVSGAGDQQCAGIGAGAIKDGVIEVTMGTAGVTLGYMGQANLDPSMKMPCAAHAIAGKWESEGLQNAAGAAFKWYRNEFAFPEAQKAAAEGLDVYDLIDEQIEQVEPGCNGLIFLPYLASSAAPNWDAFARGTFVGFNLGHGRADMARAILEGVTFEAREIIDRMISNGMVVNEICLSGGGSKGAVWCQIQADIYGKPCTSLDVEEATTLGAAILAALGAGLFDDVEQAVDKMLKRKKVYEPNMENHALYNKYFELYKKSYQALSSAGIYEDLVKTALNK</sequence>
<dbReference type="PANTHER" id="PTHR43095">
    <property type="entry name" value="SUGAR KINASE"/>
    <property type="match status" value="1"/>
</dbReference>
<feature type="domain" description="Carbohydrate kinase FGGY C-terminal" evidence="5">
    <location>
        <begin position="260"/>
        <end position="454"/>
    </location>
</feature>
<dbReference type="CDD" id="cd07779">
    <property type="entry name" value="ASKHA_NBD_FGGY_YgcE-like"/>
    <property type="match status" value="1"/>
</dbReference>
<dbReference type="PIRSF" id="PIRSF000538">
    <property type="entry name" value="GlpK"/>
    <property type="match status" value="1"/>
</dbReference>
<dbReference type="GO" id="GO:0016301">
    <property type="term" value="F:kinase activity"/>
    <property type="evidence" value="ECO:0007669"/>
    <property type="project" value="UniProtKB-KW"/>
</dbReference>
<feature type="domain" description="Carbohydrate kinase FGGY N-terminal" evidence="4">
    <location>
        <begin position="4"/>
        <end position="249"/>
    </location>
</feature>
<dbReference type="Gene3D" id="3.30.420.40">
    <property type="match status" value="2"/>
</dbReference>
<name>A0A391P0G1_9FIRM</name>
<dbReference type="InterPro" id="IPR050406">
    <property type="entry name" value="FGGY_Carb_Kinase"/>
</dbReference>
<accession>A0A391P0G1</accession>
<evidence type="ECO:0000259" key="4">
    <source>
        <dbReference type="Pfam" id="PF00370"/>
    </source>
</evidence>
<keyword evidence="2" id="KW-0808">Transferase</keyword>
<dbReference type="SUPFAM" id="SSF53067">
    <property type="entry name" value="Actin-like ATPase domain"/>
    <property type="match status" value="2"/>
</dbReference>
<organism evidence="6 7">
    <name type="scientific">Mediterraneibacter butyricigenes</name>
    <dbReference type="NCBI Taxonomy" id="2316025"/>
    <lineage>
        <taxon>Bacteria</taxon>
        <taxon>Bacillati</taxon>
        <taxon>Bacillota</taxon>
        <taxon>Clostridia</taxon>
        <taxon>Lachnospirales</taxon>
        <taxon>Lachnospiraceae</taxon>
        <taxon>Mediterraneibacter</taxon>
    </lineage>
</organism>
<evidence type="ECO:0000256" key="1">
    <source>
        <dbReference type="ARBA" id="ARBA00009156"/>
    </source>
</evidence>
<dbReference type="AlphaFoldDB" id="A0A391P0G1"/>
<evidence type="ECO:0000256" key="2">
    <source>
        <dbReference type="ARBA" id="ARBA00022679"/>
    </source>
</evidence>
<evidence type="ECO:0000313" key="7">
    <source>
        <dbReference type="Proteomes" id="UP000265643"/>
    </source>
</evidence>
<keyword evidence="7" id="KW-1185">Reference proteome</keyword>
<protein>
    <submittedName>
        <fullName evidence="6">Xylulokinase</fullName>
    </submittedName>
</protein>
<dbReference type="Pfam" id="PF00370">
    <property type="entry name" value="FGGY_N"/>
    <property type="match status" value="1"/>
</dbReference>
<reference evidence="7" key="1">
    <citation type="submission" date="2018-09" db="EMBL/GenBank/DDBJ databases">
        <title>Draft Genome Sequence of Mediterraneibacter sp. KCTC 15684.</title>
        <authorList>
            <person name="Kim J.S."/>
            <person name="Han K.I."/>
            <person name="Suh M.K."/>
            <person name="Lee K.C."/>
            <person name="Eom M.K."/>
            <person name="Lee J.H."/>
            <person name="Park S.H."/>
            <person name="Kang S.W."/>
            <person name="Park J.E."/>
            <person name="Oh B.S."/>
            <person name="Yu S.Y."/>
            <person name="Choi S.H."/>
            <person name="Lee D.H."/>
            <person name="Yoon H."/>
            <person name="Kim B."/>
            <person name="Yang S.J."/>
            <person name="Lee J.S."/>
        </authorList>
    </citation>
    <scope>NUCLEOTIDE SEQUENCE [LARGE SCALE GENOMIC DNA]</scope>
    <source>
        <strain evidence="7">KCTC 15684</strain>
    </source>
</reference>
<proteinExistence type="inferred from homology"/>
<dbReference type="InterPro" id="IPR000577">
    <property type="entry name" value="Carb_kinase_FGGY"/>
</dbReference>
<dbReference type="Pfam" id="PF02782">
    <property type="entry name" value="FGGY_C"/>
    <property type="match status" value="1"/>
</dbReference>
<comment type="caution">
    <text evidence="6">The sequence shown here is derived from an EMBL/GenBank/DDBJ whole genome shotgun (WGS) entry which is preliminary data.</text>
</comment>
<dbReference type="EMBL" id="BHGK01000001">
    <property type="protein sequence ID" value="GCA67071.1"/>
    <property type="molecule type" value="Genomic_DNA"/>
</dbReference>
<dbReference type="InterPro" id="IPR043129">
    <property type="entry name" value="ATPase_NBD"/>
</dbReference>
<dbReference type="GO" id="GO:0005975">
    <property type="term" value="P:carbohydrate metabolic process"/>
    <property type="evidence" value="ECO:0007669"/>
    <property type="project" value="InterPro"/>
</dbReference>
<evidence type="ECO:0000313" key="6">
    <source>
        <dbReference type="EMBL" id="GCA67071.1"/>
    </source>
</evidence>
<evidence type="ECO:0000256" key="3">
    <source>
        <dbReference type="ARBA" id="ARBA00022777"/>
    </source>
</evidence>